<accession>A0A1G2HJ35</accession>
<dbReference type="CDD" id="cd10918">
    <property type="entry name" value="CE4_NodB_like_5s_6s"/>
    <property type="match status" value="1"/>
</dbReference>
<gene>
    <name evidence="4" type="ORF">A2932_00330</name>
</gene>
<dbReference type="Pfam" id="PF01522">
    <property type="entry name" value="Polysacc_deac_1"/>
    <property type="match status" value="1"/>
</dbReference>
<dbReference type="PANTHER" id="PTHR34216">
    <property type="match status" value="1"/>
</dbReference>
<comment type="subcellular location">
    <subcellularLocation>
        <location evidence="1">Secreted</location>
    </subcellularLocation>
</comment>
<dbReference type="InterPro" id="IPR051398">
    <property type="entry name" value="Polysacch_Deacetylase"/>
</dbReference>
<evidence type="ECO:0000256" key="1">
    <source>
        <dbReference type="ARBA" id="ARBA00004613"/>
    </source>
</evidence>
<protein>
    <recommendedName>
        <fullName evidence="3">NodB homology domain-containing protein</fullName>
    </recommendedName>
</protein>
<evidence type="ECO:0000259" key="3">
    <source>
        <dbReference type="PROSITE" id="PS51677"/>
    </source>
</evidence>
<name>A0A1G2HJ35_9BACT</name>
<keyword evidence="2" id="KW-0732">Signal</keyword>
<proteinExistence type="predicted"/>
<dbReference type="GO" id="GO:0016810">
    <property type="term" value="F:hydrolase activity, acting on carbon-nitrogen (but not peptide) bonds"/>
    <property type="evidence" value="ECO:0007669"/>
    <property type="project" value="InterPro"/>
</dbReference>
<organism evidence="4 5">
    <name type="scientific">Candidatus Spechtbacteria bacterium RIFCSPLOWO2_01_FULL_46_10</name>
    <dbReference type="NCBI Taxonomy" id="1802163"/>
    <lineage>
        <taxon>Bacteria</taxon>
        <taxon>Candidatus Spechtiibacteriota</taxon>
    </lineage>
</organism>
<dbReference type="SUPFAM" id="SSF88713">
    <property type="entry name" value="Glycoside hydrolase/deacetylase"/>
    <property type="match status" value="1"/>
</dbReference>
<dbReference type="GO" id="GO:0005975">
    <property type="term" value="P:carbohydrate metabolic process"/>
    <property type="evidence" value="ECO:0007669"/>
    <property type="project" value="InterPro"/>
</dbReference>
<evidence type="ECO:0000313" key="5">
    <source>
        <dbReference type="Proteomes" id="UP000179153"/>
    </source>
</evidence>
<dbReference type="PANTHER" id="PTHR34216:SF3">
    <property type="entry name" value="POLY-BETA-1,6-N-ACETYL-D-GLUCOSAMINE N-DEACETYLASE"/>
    <property type="match status" value="1"/>
</dbReference>
<dbReference type="InterPro" id="IPR011330">
    <property type="entry name" value="Glyco_hydro/deAcase_b/a-brl"/>
</dbReference>
<dbReference type="GO" id="GO:0005576">
    <property type="term" value="C:extracellular region"/>
    <property type="evidence" value="ECO:0007669"/>
    <property type="project" value="UniProtKB-SubCell"/>
</dbReference>
<reference evidence="4 5" key="1">
    <citation type="journal article" date="2016" name="Nat. Commun.">
        <title>Thousands of microbial genomes shed light on interconnected biogeochemical processes in an aquifer system.</title>
        <authorList>
            <person name="Anantharaman K."/>
            <person name="Brown C.T."/>
            <person name="Hug L.A."/>
            <person name="Sharon I."/>
            <person name="Castelle C.J."/>
            <person name="Probst A.J."/>
            <person name="Thomas B.C."/>
            <person name="Singh A."/>
            <person name="Wilkins M.J."/>
            <person name="Karaoz U."/>
            <person name="Brodie E.L."/>
            <person name="Williams K.H."/>
            <person name="Hubbard S.S."/>
            <person name="Banfield J.F."/>
        </authorList>
    </citation>
    <scope>NUCLEOTIDE SEQUENCE [LARGE SCALE GENOMIC DNA]</scope>
</reference>
<comment type="caution">
    <text evidence="4">The sequence shown here is derived from an EMBL/GenBank/DDBJ whole genome shotgun (WGS) entry which is preliminary data.</text>
</comment>
<dbReference type="Proteomes" id="UP000179153">
    <property type="component" value="Unassembled WGS sequence"/>
</dbReference>
<dbReference type="Gene3D" id="3.20.20.370">
    <property type="entry name" value="Glycoside hydrolase/deacetylase"/>
    <property type="match status" value="1"/>
</dbReference>
<dbReference type="PROSITE" id="PS51677">
    <property type="entry name" value="NODB"/>
    <property type="match status" value="1"/>
</dbReference>
<evidence type="ECO:0000256" key="2">
    <source>
        <dbReference type="ARBA" id="ARBA00022729"/>
    </source>
</evidence>
<evidence type="ECO:0000313" key="4">
    <source>
        <dbReference type="EMBL" id="OGZ61888.1"/>
    </source>
</evidence>
<dbReference type="EMBL" id="MHOI01000007">
    <property type="protein sequence ID" value="OGZ61888.1"/>
    <property type="molecule type" value="Genomic_DNA"/>
</dbReference>
<dbReference type="AlphaFoldDB" id="A0A1G2HJ35"/>
<dbReference type="STRING" id="1802163.A2932_00330"/>
<sequence length="281" mass="32396">MKKKLFLGLLVSVFVGGFFAFFAVRTAYSAEAPKLCYDPTHIAVPVLMYHYISPAEAMEYWTTSLSEFKQQMKWFHDNGFSAITVDELYTFIMTGRISNPRSFVPIFDDNWYVSVKNRVLPVMRQYGFTATLALYTDGIYQTGDNVFTWSELRAWERAGWVDVQSHSATHPLSPALNQLSRQNMWREVFYSKILIDFYLHKSVTGFITPGGSVNSSVLLLAKLAGYKTFYLLWENDGVRYQNDPMYIFRVNMVNTLTFGAFIARMERYATPFDLPQRCSSS</sequence>
<feature type="domain" description="NodB homology" evidence="3">
    <location>
        <begin position="101"/>
        <end position="281"/>
    </location>
</feature>
<dbReference type="InterPro" id="IPR002509">
    <property type="entry name" value="NODB_dom"/>
</dbReference>